<keyword evidence="6" id="KW-0028">Amino-acid biosynthesis</keyword>
<keyword evidence="7" id="KW-0479">Metal-binding</keyword>
<dbReference type="InterPro" id="IPR010169">
    <property type="entry name" value="AcOrn-deacetyl"/>
</dbReference>
<dbReference type="PANTHER" id="PTHR43808">
    <property type="entry name" value="ACETYLORNITHINE DEACETYLASE"/>
    <property type="match status" value="1"/>
</dbReference>
<dbReference type="Gene3D" id="3.40.630.10">
    <property type="entry name" value="Zn peptidases"/>
    <property type="match status" value="1"/>
</dbReference>
<dbReference type="InterPro" id="IPR002933">
    <property type="entry name" value="Peptidase_M20"/>
</dbReference>
<dbReference type="GO" id="GO:0006526">
    <property type="term" value="P:L-arginine biosynthetic process"/>
    <property type="evidence" value="ECO:0007669"/>
    <property type="project" value="UniProtKB-KW"/>
</dbReference>
<dbReference type="InterPro" id="IPR036264">
    <property type="entry name" value="Bact_exopeptidase_dim_dom"/>
</dbReference>
<evidence type="ECO:0000313" key="12">
    <source>
        <dbReference type="EMBL" id="QIK36776.1"/>
    </source>
</evidence>
<feature type="domain" description="Peptidase M20 dimerisation" evidence="11">
    <location>
        <begin position="178"/>
        <end position="286"/>
    </location>
</feature>
<dbReference type="CDD" id="cd03894">
    <property type="entry name" value="M20_ArgE"/>
    <property type="match status" value="1"/>
</dbReference>
<evidence type="ECO:0000259" key="11">
    <source>
        <dbReference type="Pfam" id="PF07687"/>
    </source>
</evidence>
<name>A0A6G7VA83_9GAMM</name>
<evidence type="ECO:0000256" key="6">
    <source>
        <dbReference type="ARBA" id="ARBA00022605"/>
    </source>
</evidence>
<dbReference type="GO" id="GO:0046872">
    <property type="term" value="F:metal ion binding"/>
    <property type="evidence" value="ECO:0007669"/>
    <property type="project" value="UniProtKB-KW"/>
</dbReference>
<dbReference type="InterPro" id="IPR001261">
    <property type="entry name" value="ArgE/DapE_CS"/>
</dbReference>
<evidence type="ECO:0000256" key="10">
    <source>
        <dbReference type="ARBA" id="ARBA00023285"/>
    </source>
</evidence>
<accession>A0A6G7VA83</accession>
<dbReference type="EC" id="3.5.1.16" evidence="12"/>
<dbReference type="SUPFAM" id="SSF55031">
    <property type="entry name" value="Bacterial exopeptidase dimerisation domain"/>
    <property type="match status" value="1"/>
</dbReference>
<keyword evidence="8 12" id="KW-0378">Hydrolase</keyword>
<comment type="cofactor">
    <cofactor evidence="1">
        <name>Zn(2+)</name>
        <dbReference type="ChEBI" id="CHEBI:29105"/>
    </cofactor>
</comment>
<dbReference type="PANTHER" id="PTHR43808:SF1">
    <property type="entry name" value="ACETYLORNITHINE DEACETYLASE"/>
    <property type="match status" value="1"/>
</dbReference>
<dbReference type="GO" id="GO:0005737">
    <property type="term" value="C:cytoplasm"/>
    <property type="evidence" value="ECO:0007669"/>
    <property type="project" value="UniProtKB-SubCell"/>
</dbReference>
<dbReference type="AlphaFoldDB" id="A0A6G7VA83"/>
<evidence type="ECO:0000256" key="7">
    <source>
        <dbReference type="ARBA" id="ARBA00022723"/>
    </source>
</evidence>
<comment type="subcellular location">
    <subcellularLocation>
        <location evidence="2">Cytoplasm</location>
    </subcellularLocation>
</comment>
<dbReference type="Gene3D" id="3.30.70.360">
    <property type="match status" value="1"/>
</dbReference>
<gene>
    <name evidence="12" type="primary">argE</name>
    <name evidence="12" type="ORF">GWK36_00815</name>
</gene>
<protein>
    <submittedName>
        <fullName evidence="12">Acetylornithine deacetylase</fullName>
        <ecNumber evidence="12">3.5.1.16</ecNumber>
    </submittedName>
</protein>
<keyword evidence="9" id="KW-0862">Zinc</keyword>
<sequence length="393" mass="42009">MNAPPPLETLLTDLIAIPSVSSLDPALDQGNRPLLERLADWLETAGFQIEMLPIPGYPDKYNLIATLGSGLGGLVLAGHSDTVPYDAARWTYDPFTLTKRDGCYYGLGIADMKSFFALALEAVRGIEPGELRSPLIILATADEESSMRGARALVDAGRPLGRHALIGEPTGLRPVRLHKGVMETAIRLLGQSGHASNPALGHNAIEGMHAVISALLDWRAELKARFHYPAFTIPYPTLNLGSIHGGDNPNRICGQCELQLDLRLLPGLAPETLYAELTGLVSQAAEPLGLSWSIEPLFPPIPPGETPQEAAIVRACESLTGQPAEAVNFGTELPFFNQLGMETVILGPGDIAQAHQPDESLPIERIGPTIALLRALIRRFCIEAASAGQQGLG</sequence>
<dbReference type="RefSeq" id="WP_166269245.1">
    <property type="nucleotide sequence ID" value="NZ_CP048029.1"/>
</dbReference>
<dbReference type="SUPFAM" id="SSF53187">
    <property type="entry name" value="Zn-dependent exopeptidases"/>
    <property type="match status" value="1"/>
</dbReference>
<dbReference type="GO" id="GO:0008777">
    <property type="term" value="F:acetylornithine deacetylase activity"/>
    <property type="evidence" value="ECO:0007669"/>
    <property type="project" value="UniProtKB-EC"/>
</dbReference>
<dbReference type="InterPro" id="IPR011650">
    <property type="entry name" value="Peptidase_M20_dimer"/>
</dbReference>
<keyword evidence="10" id="KW-0170">Cobalt</keyword>
<evidence type="ECO:0000256" key="3">
    <source>
        <dbReference type="ARBA" id="ARBA00005691"/>
    </source>
</evidence>
<dbReference type="KEGG" id="cjap:GWK36_00815"/>
<dbReference type="NCBIfam" id="TIGR01892">
    <property type="entry name" value="AcOrn-deacetyl"/>
    <property type="match status" value="1"/>
</dbReference>
<keyword evidence="5" id="KW-0055">Arginine biosynthesis</keyword>
<evidence type="ECO:0000256" key="1">
    <source>
        <dbReference type="ARBA" id="ARBA00001947"/>
    </source>
</evidence>
<evidence type="ECO:0000313" key="13">
    <source>
        <dbReference type="Proteomes" id="UP000502699"/>
    </source>
</evidence>
<evidence type="ECO:0000256" key="8">
    <source>
        <dbReference type="ARBA" id="ARBA00022801"/>
    </source>
</evidence>
<dbReference type="Pfam" id="PF01546">
    <property type="entry name" value="Peptidase_M20"/>
    <property type="match status" value="1"/>
</dbReference>
<organism evidence="12 13">
    <name type="scientific">Caldichromatium japonicum</name>
    <dbReference type="NCBI Taxonomy" id="2699430"/>
    <lineage>
        <taxon>Bacteria</taxon>
        <taxon>Pseudomonadati</taxon>
        <taxon>Pseudomonadota</taxon>
        <taxon>Gammaproteobacteria</taxon>
        <taxon>Chromatiales</taxon>
        <taxon>Chromatiaceae</taxon>
        <taxon>Caldichromatium</taxon>
    </lineage>
</organism>
<evidence type="ECO:0000256" key="4">
    <source>
        <dbReference type="ARBA" id="ARBA00022490"/>
    </source>
</evidence>
<dbReference type="PROSITE" id="PS00759">
    <property type="entry name" value="ARGE_DAPE_CPG2_2"/>
    <property type="match status" value="1"/>
</dbReference>
<proteinExistence type="inferred from homology"/>
<dbReference type="NCBIfam" id="NF003474">
    <property type="entry name" value="PRK05111.1"/>
    <property type="match status" value="1"/>
</dbReference>
<evidence type="ECO:0000256" key="2">
    <source>
        <dbReference type="ARBA" id="ARBA00004496"/>
    </source>
</evidence>
<keyword evidence="13" id="KW-1185">Reference proteome</keyword>
<comment type="similarity">
    <text evidence="3">Belongs to the peptidase M20A family. ArgE subfamily.</text>
</comment>
<dbReference type="Pfam" id="PF07687">
    <property type="entry name" value="M20_dimer"/>
    <property type="match status" value="1"/>
</dbReference>
<dbReference type="Proteomes" id="UP000502699">
    <property type="component" value="Chromosome"/>
</dbReference>
<reference evidence="13" key="1">
    <citation type="submission" date="2020-01" db="EMBL/GenBank/DDBJ databases">
        <title>Caldichromatium gen. nov., sp. nov., a thermophilic purple sulfur bacterium member of the family Chromatiaceae isolated from Nakabusa hot spring, Japan.</title>
        <authorList>
            <person name="Saini M.K."/>
            <person name="Hanada S."/>
            <person name="Tank M."/>
        </authorList>
    </citation>
    <scope>NUCLEOTIDE SEQUENCE [LARGE SCALE GENOMIC DNA]</scope>
    <source>
        <strain evidence="13">No.7</strain>
    </source>
</reference>
<dbReference type="InterPro" id="IPR050072">
    <property type="entry name" value="Peptidase_M20A"/>
</dbReference>
<dbReference type="FunFam" id="3.30.70.360:FF:000003">
    <property type="entry name" value="Acetylornithine deacetylase"/>
    <property type="match status" value="1"/>
</dbReference>
<keyword evidence="4" id="KW-0963">Cytoplasm</keyword>
<dbReference type="EMBL" id="CP048029">
    <property type="protein sequence ID" value="QIK36776.1"/>
    <property type="molecule type" value="Genomic_DNA"/>
</dbReference>
<evidence type="ECO:0000256" key="5">
    <source>
        <dbReference type="ARBA" id="ARBA00022571"/>
    </source>
</evidence>
<evidence type="ECO:0000256" key="9">
    <source>
        <dbReference type="ARBA" id="ARBA00022833"/>
    </source>
</evidence>